<dbReference type="STRING" id="1844972.A7K91_18735"/>
<comment type="caution">
    <text evidence="1">The sequence shown here is derived from an EMBL/GenBank/DDBJ whole genome shotgun (WGS) entry which is preliminary data.</text>
</comment>
<evidence type="ECO:0008006" key="3">
    <source>
        <dbReference type="Google" id="ProtNLM"/>
    </source>
</evidence>
<dbReference type="RefSeq" id="WP_068679912.1">
    <property type="nucleotide sequence ID" value="NZ_LYPA01000030.1"/>
</dbReference>
<accession>A0A1A5YRC7</accession>
<organism evidence="1 2">
    <name type="scientific">Paenibacillus oryzae</name>
    <dbReference type="NCBI Taxonomy" id="1844972"/>
    <lineage>
        <taxon>Bacteria</taxon>
        <taxon>Bacillati</taxon>
        <taxon>Bacillota</taxon>
        <taxon>Bacilli</taxon>
        <taxon>Bacillales</taxon>
        <taxon>Paenibacillaceae</taxon>
        <taxon>Paenibacillus</taxon>
    </lineage>
</organism>
<dbReference type="InterPro" id="IPR036249">
    <property type="entry name" value="Thioredoxin-like_sf"/>
</dbReference>
<evidence type="ECO:0000313" key="2">
    <source>
        <dbReference type="Proteomes" id="UP000092024"/>
    </source>
</evidence>
<dbReference type="Gene3D" id="3.40.30.10">
    <property type="entry name" value="Glutaredoxin"/>
    <property type="match status" value="1"/>
</dbReference>
<proteinExistence type="predicted"/>
<name>A0A1A5YRC7_9BACL</name>
<protein>
    <recommendedName>
        <fullName evidence="3">Thioredoxin domain-containing protein</fullName>
    </recommendedName>
</protein>
<dbReference type="SUPFAM" id="SSF52833">
    <property type="entry name" value="Thioredoxin-like"/>
    <property type="match status" value="1"/>
</dbReference>
<dbReference type="EMBL" id="LYPA01000030">
    <property type="protein sequence ID" value="OBR67970.1"/>
    <property type="molecule type" value="Genomic_DNA"/>
</dbReference>
<keyword evidence="2" id="KW-1185">Reference proteome</keyword>
<sequence length="162" mass="18259">MTVTADFSHRRFFKNISNTLLVGNHLPNVQVMAHGVAKPLYSYIKDYMILTFISTSCKSCIDALNAMETVVSEKPGLNIVVLIDGDERTIATLDELFYHKVVFLPYARKEMGTAIGVKMYPWSYGINAKGQVVTSYNCESVETFYSALRPFLSLIDGRERND</sequence>
<dbReference type="OrthoDB" id="2596987at2"/>
<evidence type="ECO:0000313" key="1">
    <source>
        <dbReference type="EMBL" id="OBR67970.1"/>
    </source>
</evidence>
<dbReference type="Proteomes" id="UP000092024">
    <property type="component" value="Unassembled WGS sequence"/>
</dbReference>
<reference evidence="1 2" key="1">
    <citation type="submission" date="2016-05" db="EMBL/GenBank/DDBJ databases">
        <title>Paenibacillus oryzae. sp. nov., isolated from the rice root.</title>
        <authorList>
            <person name="Zhang J."/>
            <person name="Zhang X."/>
        </authorList>
    </citation>
    <scope>NUCLEOTIDE SEQUENCE [LARGE SCALE GENOMIC DNA]</scope>
    <source>
        <strain evidence="1 2">1DrF-4</strain>
    </source>
</reference>
<dbReference type="AlphaFoldDB" id="A0A1A5YRC7"/>
<gene>
    <name evidence="1" type="ORF">A7K91_18735</name>
</gene>